<feature type="chain" id="PRO_5043128620" description="DUF4352 domain-containing protein" evidence="2">
    <location>
        <begin position="22"/>
        <end position="301"/>
    </location>
</feature>
<evidence type="ECO:0000313" key="3">
    <source>
        <dbReference type="EMBL" id="RMO65417.1"/>
    </source>
</evidence>
<dbReference type="AlphaFoldDB" id="A0A0Q0BRG7"/>
<dbReference type="InterPro" id="IPR029050">
    <property type="entry name" value="Immunoprotect_excell_Ig-like"/>
</dbReference>
<keyword evidence="1 2" id="KW-0732">Signal</keyword>
<dbReference type="Gene3D" id="2.60.40.1240">
    <property type="match status" value="1"/>
</dbReference>
<dbReference type="EMBL" id="RBPX01000180">
    <property type="protein sequence ID" value="RMO65417.1"/>
    <property type="molecule type" value="Genomic_DNA"/>
</dbReference>
<sequence>MHRRRLAIALICLSAPCFASAATAKKVAKKVELPDCATTAYDGSNLSQAESDYMFSMQKNLMTSEALGFAIGNDTILGDYYKMRKGADFNADVMRLRELAKQPTLAKLMYRDFKTANDSVGHQIDDHKWSKETYDILFCRIAAIGDTGTNAYNTYATSYLKELQAKQDAMHGQVGYFDVTVNDCTVSKSIDTGNRYTTVKPDPDARFLTVNATFKNTDNEGRLPLEGSLFINMDGKDYKFDTTESIMSDGYGIRMRSLNPLIKLNTKIVYKLPNELAGDVYWKPGRNAEDKKLWCTYLPSA</sequence>
<protein>
    <recommendedName>
        <fullName evidence="5">DUF4352 domain-containing protein</fullName>
    </recommendedName>
</protein>
<evidence type="ECO:0000256" key="1">
    <source>
        <dbReference type="ARBA" id="ARBA00022729"/>
    </source>
</evidence>
<evidence type="ECO:0008006" key="5">
    <source>
        <dbReference type="Google" id="ProtNLM"/>
    </source>
</evidence>
<reference evidence="3 4" key="1">
    <citation type="submission" date="2018-08" db="EMBL/GenBank/DDBJ databases">
        <title>Recombination of ecologically and evolutionarily significant loci maintains genetic cohesion in the Pseudomonas syringae species complex.</title>
        <authorList>
            <person name="Dillon M."/>
            <person name="Thakur S."/>
            <person name="Almeida R.N.D."/>
            <person name="Weir B.S."/>
            <person name="Guttman D.S."/>
        </authorList>
    </citation>
    <scope>NUCLEOTIDE SEQUENCE [LARGE SCALE GENOMIC DNA]</scope>
    <source>
        <strain evidence="3 4">ICMP 4388</strain>
    </source>
</reference>
<dbReference type="Proteomes" id="UP000274541">
    <property type="component" value="Unassembled WGS sequence"/>
</dbReference>
<comment type="caution">
    <text evidence="3">The sequence shown here is derived from an EMBL/GenBank/DDBJ whole genome shotgun (WGS) entry which is preliminary data.</text>
</comment>
<gene>
    <name evidence="3" type="ORF">ALQ37_200053</name>
</gene>
<proteinExistence type="predicted"/>
<dbReference type="RefSeq" id="WP_057446010.1">
    <property type="nucleotide sequence ID" value="NZ_LJRP01000139.1"/>
</dbReference>
<name>A0A0Q0BRG7_PSEAP</name>
<evidence type="ECO:0000313" key="4">
    <source>
        <dbReference type="Proteomes" id="UP000274541"/>
    </source>
</evidence>
<organism evidence="3 4">
    <name type="scientific">Pseudomonas syringae pv. aptata</name>
    <dbReference type="NCBI Taxonomy" id="83167"/>
    <lineage>
        <taxon>Bacteria</taxon>
        <taxon>Pseudomonadati</taxon>
        <taxon>Pseudomonadota</taxon>
        <taxon>Gammaproteobacteria</taxon>
        <taxon>Pseudomonadales</taxon>
        <taxon>Pseudomonadaceae</taxon>
        <taxon>Pseudomonas</taxon>
        <taxon>Pseudomonas syringae</taxon>
    </lineage>
</organism>
<feature type="signal peptide" evidence="2">
    <location>
        <begin position="1"/>
        <end position="21"/>
    </location>
</feature>
<accession>A0A0Q0BRG7</accession>
<evidence type="ECO:0000256" key="2">
    <source>
        <dbReference type="SAM" id="SignalP"/>
    </source>
</evidence>